<evidence type="ECO:0000256" key="1">
    <source>
        <dbReference type="ARBA" id="ARBA00022485"/>
    </source>
</evidence>
<dbReference type="InterPro" id="IPR011989">
    <property type="entry name" value="ARM-like"/>
</dbReference>
<sequence length="647" mass="71481">MNPLLHNHSDDRARMERLQADVLVVGGGTAGITAAIAAAEEGVSVVLVERDSGLGGVGIRGGIHTYYLGSKGGIQDELDQEVLPYNTWMGSASKGFLPESKGLAITKRMVGLGVRVIYDAVVAEVLKDGNAVIGAIVESDKESLQIAAKVTIDATGDGDIAYLAGAAYTLGREWDGALHHYSLVPRLVDGNNQLRSKNFDVGWVDATDVADVSRAYRAGRRYAWRGDEDPLNTHYTAIGPQLGIREGRLIVGEHSLNQHDMLLDRRFDDVVMRCYAHHENHAFDYANESEWSQIWVAMLGMWRFGFGGDVPYGSFVPVGIDGLLIGSRALSQDHDNAMMMRMQRDLHKVGEVAGTAAALSVKSGVAPRAIEVKRLQQRMVERGVLSEDDLSRASAPWLIFKRETGADRQRVLQEGPQSSDLDDLIQRLGTGEDPVALWWLWTYGEISVPSLVEALKHTSGKQRRGVAFALGLLKHSASAPVLAETFRSRDRDRPNDLTRTEESWVSALILLKNMRDASVVKEVVELLHTERRSATLLFLLHYLIAVYDQLETEMHAGVIHAIHTLLSDRELGEDFFLHGSGPMIDVNEDTRSMRWGLELTAGYLLELMEGLGRLILDRHRNDRRAYVRNAADRLSARLAEAKGVTRS</sequence>
<keyword evidence="1" id="KW-0004">4Fe-4S</keyword>
<dbReference type="Gene3D" id="1.25.10.10">
    <property type="entry name" value="Leucine-rich Repeat Variant"/>
    <property type="match status" value="1"/>
</dbReference>
<evidence type="ECO:0000256" key="3">
    <source>
        <dbReference type="ARBA" id="ARBA00023002"/>
    </source>
</evidence>
<dbReference type="PANTHER" id="PTHR43498">
    <property type="entry name" value="FERREDOXIN:COB-COM HETERODISULFIDE REDUCTASE SUBUNIT A"/>
    <property type="match status" value="1"/>
</dbReference>
<dbReference type="AlphaFoldDB" id="A0A916YIX2"/>
<dbReference type="Pfam" id="PF12831">
    <property type="entry name" value="FAD_oxidored"/>
    <property type="match status" value="2"/>
</dbReference>
<dbReference type="Proteomes" id="UP000612456">
    <property type="component" value="Unassembled WGS sequence"/>
</dbReference>
<keyword evidence="5" id="KW-0411">Iron-sulfur</keyword>
<protein>
    <recommendedName>
        <fullName evidence="8">FAD-dependent oxidoreductase</fullName>
    </recommendedName>
</protein>
<comment type="caution">
    <text evidence="6">The sequence shown here is derived from an EMBL/GenBank/DDBJ whole genome shotgun (WGS) entry which is preliminary data.</text>
</comment>
<dbReference type="GO" id="GO:0046872">
    <property type="term" value="F:metal ion binding"/>
    <property type="evidence" value="ECO:0007669"/>
    <property type="project" value="UniProtKB-KW"/>
</dbReference>
<name>A0A916YIX2_9BACL</name>
<dbReference type="SUPFAM" id="SSF51905">
    <property type="entry name" value="FAD/NAD(P)-binding domain"/>
    <property type="match status" value="1"/>
</dbReference>
<organism evidence="6 7">
    <name type="scientific">Paenibacillus nasutitermitis</name>
    <dbReference type="NCBI Taxonomy" id="1652958"/>
    <lineage>
        <taxon>Bacteria</taxon>
        <taxon>Bacillati</taxon>
        <taxon>Bacillota</taxon>
        <taxon>Bacilli</taxon>
        <taxon>Bacillales</taxon>
        <taxon>Paenibacillaceae</taxon>
        <taxon>Paenibacillus</taxon>
    </lineage>
</organism>
<evidence type="ECO:0000313" key="7">
    <source>
        <dbReference type="Proteomes" id="UP000612456"/>
    </source>
</evidence>
<dbReference type="RefSeq" id="WP_188988041.1">
    <property type="nucleotide sequence ID" value="NZ_BMHP01000001.1"/>
</dbReference>
<dbReference type="InterPro" id="IPR036188">
    <property type="entry name" value="FAD/NAD-bd_sf"/>
</dbReference>
<proteinExistence type="predicted"/>
<gene>
    <name evidence="6" type="ORF">GCM10010911_00690</name>
</gene>
<reference evidence="6" key="2">
    <citation type="submission" date="2020-09" db="EMBL/GenBank/DDBJ databases">
        <authorList>
            <person name="Sun Q."/>
            <person name="Zhou Y."/>
        </authorList>
    </citation>
    <scope>NUCLEOTIDE SEQUENCE</scope>
    <source>
        <strain evidence="6">CGMCC 1.15178</strain>
    </source>
</reference>
<evidence type="ECO:0000256" key="2">
    <source>
        <dbReference type="ARBA" id="ARBA00022723"/>
    </source>
</evidence>
<dbReference type="InterPro" id="IPR039650">
    <property type="entry name" value="HdrA-like"/>
</dbReference>
<evidence type="ECO:0000256" key="5">
    <source>
        <dbReference type="ARBA" id="ARBA00023014"/>
    </source>
</evidence>
<dbReference type="Gene3D" id="3.50.50.60">
    <property type="entry name" value="FAD/NAD(P)-binding domain"/>
    <property type="match status" value="1"/>
</dbReference>
<keyword evidence="3" id="KW-0560">Oxidoreductase</keyword>
<reference evidence="6" key="1">
    <citation type="journal article" date="2014" name="Int. J. Syst. Evol. Microbiol.">
        <title>Complete genome sequence of Corynebacterium casei LMG S-19264T (=DSM 44701T), isolated from a smear-ripened cheese.</title>
        <authorList>
            <consortium name="US DOE Joint Genome Institute (JGI-PGF)"/>
            <person name="Walter F."/>
            <person name="Albersmeier A."/>
            <person name="Kalinowski J."/>
            <person name="Ruckert C."/>
        </authorList>
    </citation>
    <scope>NUCLEOTIDE SEQUENCE</scope>
    <source>
        <strain evidence="6">CGMCC 1.15178</strain>
    </source>
</reference>
<evidence type="ECO:0000313" key="6">
    <source>
        <dbReference type="EMBL" id="GGD47022.1"/>
    </source>
</evidence>
<accession>A0A916YIX2</accession>
<dbReference type="GO" id="GO:0051539">
    <property type="term" value="F:4 iron, 4 sulfur cluster binding"/>
    <property type="evidence" value="ECO:0007669"/>
    <property type="project" value="UniProtKB-KW"/>
</dbReference>
<keyword evidence="7" id="KW-1185">Reference proteome</keyword>
<dbReference type="PANTHER" id="PTHR43498:SF1">
    <property type="entry name" value="COB--COM HETERODISULFIDE REDUCTASE IRON-SULFUR SUBUNIT A"/>
    <property type="match status" value="1"/>
</dbReference>
<evidence type="ECO:0000256" key="4">
    <source>
        <dbReference type="ARBA" id="ARBA00023004"/>
    </source>
</evidence>
<dbReference type="EMBL" id="BMHP01000001">
    <property type="protein sequence ID" value="GGD47022.1"/>
    <property type="molecule type" value="Genomic_DNA"/>
</dbReference>
<dbReference type="GO" id="GO:0016491">
    <property type="term" value="F:oxidoreductase activity"/>
    <property type="evidence" value="ECO:0007669"/>
    <property type="project" value="UniProtKB-KW"/>
</dbReference>
<keyword evidence="4" id="KW-0408">Iron</keyword>
<keyword evidence="2" id="KW-0479">Metal-binding</keyword>
<evidence type="ECO:0008006" key="8">
    <source>
        <dbReference type="Google" id="ProtNLM"/>
    </source>
</evidence>